<dbReference type="Proteomes" id="UP000318943">
    <property type="component" value="Unassembled WGS sequence"/>
</dbReference>
<comment type="caution">
    <text evidence="1">The sequence shown here is derived from an EMBL/GenBank/DDBJ whole genome shotgun (WGS) entry which is preliminary data.</text>
</comment>
<dbReference type="RefSeq" id="WP_144200104.1">
    <property type="nucleotide sequence ID" value="NZ_CAJPVH010000008.1"/>
</dbReference>
<proteinExistence type="predicted"/>
<name>A0ABY3EJ42_9BURK</name>
<reference evidence="1 2" key="1">
    <citation type="submission" date="2019-05" db="EMBL/GenBank/DDBJ databases">
        <title>Whole genome sequence analysis of Cupriavidus campinensis S14E4C strain.</title>
        <authorList>
            <person name="Abbaszade G."/>
            <person name="Szabo A."/>
            <person name="Toumi M."/>
            <person name="Toth E."/>
        </authorList>
    </citation>
    <scope>NUCLEOTIDE SEQUENCE [LARGE SCALE GENOMIC DNA]</scope>
    <source>
        <strain evidence="1 2">S14E4C</strain>
    </source>
</reference>
<evidence type="ECO:0000313" key="1">
    <source>
        <dbReference type="EMBL" id="TSP10967.1"/>
    </source>
</evidence>
<evidence type="ECO:0000313" key="2">
    <source>
        <dbReference type="Proteomes" id="UP000318943"/>
    </source>
</evidence>
<dbReference type="EMBL" id="VCIZ01000012">
    <property type="protein sequence ID" value="TSP10967.1"/>
    <property type="molecule type" value="Genomic_DNA"/>
</dbReference>
<protein>
    <submittedName>
        <fullName evidence="1">Uncharacterized protein</fullName>
    </submittedName>
</protein>
<accession>A0ABY3EJ42</accession>
<sequence>MQKEGAGTKKLYHALVLAATEAEAEAKFAEAVKQYYPGFSLNTSLATRVPALGKCEIDI</sequence>
<organism evidence="1 2">
    <name type="scientific">Cupriavidus campinensis</name>
    <dbReference type="NCBI Taxonomy" id="151783"/>
    <lineage>
        <taxon>Bacteria</taxon>
        <taxon>Pseudomonadati</taxon>
        <taxon>Pseudomonadota</taxon>
        <taxon>Betaproteobacteria</taxon>
        <taxon>Burkholderiales</taxon>
        <taxon>Burkholderiaceae</taxon>
        <taxon>Cupriavidus</taxon>
    </lineage>
</organism>
<keyword evidence="2" id="KW-1185">Reference proteome</keyword>
<gene>
    <name evidence="1" type="ORF">FGG12_19070</name>
</gene>